<proteinExistence type="predicted"/>
<evidence type="ECO:0000313" key="2">
    <source>
        <dbReference type="Proteomes" id="UP000887458"/>
    </source>
</evidence>
<comment type="caution">
    <text evidence="1">The sequence shown here is derived from an EMBL/GenBank/DDBJ whole genome shotgun (WGS) entry which is preliminary data.</text>
</comment>
<dbReference type="Proteomes" id="UP000887458">
    <property type="component" value="Unassembled WGS sequence"/>
</dbReference>
<reference evidence="1 2" key="2">
    <citation type="journal article" date="2022" name="Mol. Biol. Evol.">
        <title>Comparative Genomics Reveals Insights into the Divergent Evolution of Astigmatic Mites and Household Pest Adaptations.</title>
        <authorList>
            <person name="Xiong Q."/>
            <person name="Wan A.T."/>
            <person name="Liu X."/>
            <person name="Fung C.S."/>
            <person name="Xiao X."/>
            <person name="Malainual N."/>
            <person name="Hou J."/>
            <person name="Wang L."/>
            <person name="Wang M."/>
            <person name="Yang K.Y."/>
            <person name="Cui Y."/>
            <person name="Leung E.L."/>
            <person name="Nong W."/>
            <person name="Shin S.K."/>
            <person name="Au S.W."/>
            <person name="Jeong K.Y."/>
            <person name="Chew F.T."/>
            <person name="Hui J.H."/>
            <person name="Leung T.F."/>
            <person name="Tungtrongchitr A."/>
            <person name="Zhong N."/>
            <person name="Liu Z."/>
            <person name="Tsui S.K."/>
        </authorList>
    </citation>
    <scope>NUCLEOTIDE SEQUENCE [LARGE SCALE GENOMIC DNA]</scope>
    <source>
        <strain evidence="1">Derp</strain>
    </source>
</reference>
<sequence length="67" mass="7274">MCNGKNEASSVSGETYNKSLPALSCENRRPSKLNGIMRLERQASANLSILSMDTLAGMANKEHRPPP</sequence>
<accession>A0ABQ8JWG6</accession>
<protein>
    <submittedName>
        <fullName evidence="1">Uncharacterized protein</fullName>
    </submittedName>
</protein>
<name>A0ABQ8JWG6_DERPT</name>
<gene>
    <name evidence="1" type="ORF">DERP_002883</name>
</gene>
<reference evidence="1 2" key="1">
    <citation type="journal article" date="2018" name="J. Allergy Clin. Immunol.">
        <title>High-quality assembly of Dermatophagoides pteronyssinus genome and transcriptome reveals a wide range of novel allergens.</title>
        <authorList>
            <person name="Liu X.Y."/>
            <person name="Yang K.Y."/>
            <person name="Wang M.Q."/>
            <person name="Kwok J.S."/>
            <person name="Zeng X."/>
            <person name="Yang Z."/>
            <person name="Xiao X.J."/>
            <person name="Lau C.P."/>
            <person name="Li Y."/>
            <person name="Huang Z.M."/>
            <person name="Ba J.G."/>
            <person name="Yim A.K."/>
            <person name="Ouyang C.Y."/>
            <person name="Ngai S.M."/>
            <person name="Chan T.F."/>
            <person name="Leung E.L."/>
            <person name="Liu L."/>
            <person name="Liu Z.G."/>
            <person name="Tsui S.K."/>
        </authorList>
    </citation>
    <scope>NUCLEOTIDE SEQUENCE [LARGE SCALE GENOMIC DNA]</scope>
    <source>
        <strain evidence="1">Derp</strain>
    </source>
</reference>
<keyword evidence="2" id="KW-1185">Reference proteome</keyword>
<dbReference type="EMBL" id="NJHN03000008">
    <property type="protein sequence ID" value="KAH9426783.1"/>
    <property type="molecule type" value="Genomic_DNA"/>
</dbReference>
<organism evidence="1 2">
    <name type="scientific">Dermatophagoides pteronyssinus</name>
    <name type="common">European house dust mite</name>
    <dbReference type="NCBI Taxonomy" id="6956"/>
    <lineage>
        <taxon>Eukaryota</taxon>
        <taxon>Metazoa</taxon>
        <taxon>Ecdysozoa</taxon>
        <taxon>Arthropoda</taxon>
        <taxon>Chelicerata</taxon>
        <taxon>Arachnida</taxon>
        <taxon>Acari</taxon>
        <taxon>Acariformes</taxon>
        <taxon>Sarcoptiformes</taxon>
        <taxon>Astigmata</taxon>
        <taxon>Psoroptidia</taxon>
        <taxon>Analgoidea</taxon>
        <taxon>Pyroglyphidae</taxon>
        <taxon>Dermatophagoidinae</taxon>
        <taxon>Dermatophagoides</taxon>
    </lineage>
</organism>
<evidence type="ECO:0000313" key="1">
    <source>
        <dbReference type="EMBL" id="KAH9426783.1"/>
    </source>
</evidence>